<reference evidence="9 10" key="1">
    <citation type="submission" date="2012-12" db="EMBL/GenBank/DDBJ databases">
        <title>Genome assembly of Fulvivirga imtechensis AK7.</title>
        <authorList>
            <person name="Nupur N."/>
            <person name="Khatri I."/>
            <person name="Kumar R."/>
            <person name="Subramanian S."/>
            <person name="Pinnaka A."/>
        </authorList>
    </citation>
    <scope>NUCLEOTIDE SEQUENCE [LARGE SCALE GENOMIC DNA]</scope>
    <source>
        <strain evidence="9 10">AK7</strain>
    </source>
</reference>
<dbReference type="InterPro" id="IPR003838">
    <property type="entry name" value="ABC3_permease_C"/>
</dbReference>
<feature type="transmembrane region" description="Helical" evidence="6">
    <location>
        <begin position="285"/>
        <end position="306"/>
    </location>
</feature>
<dbReference type="RefSeq" id="WP_009581506.1">
    <property type="nucleotide sequence ID" value="NZ_AMZN01000056.1"/>
</dbReference>
<keyword evidence="2" id="KW-1003">Cell membrane</keyword>
<feature type="transmembrane region" description="Helical" evidence="6">
    <location>
        <begin position="689"/>
        <end position="710"/>
    </location>
</feature>
<evidence type="ECO:0000256" key="6">
    <source>
        <dbReference type="SAM" id="Phobius"/>
    </source>
</evidence>
<feature type="transmembrane region" description="Helical" evidence="6">
    <location>
        <begin position="335"/>
        <end position="353"/>
    </location>
</feature>
<accession>L8JME4</accession>
<comment type="subcellular location">
    <subcellularLocation>
        <location evidence="1">Cell membrane</location>
        <topology evidence="1">Multi-pass membrane protein</topology>
    </subcellularLocation>
</comment>
<feature type="transmembrane region" description="Helical" evidence="6">
    <location>
        <begin position="21"/>
        <end position="41"/>
    </location>
</feature>
<feature type="domain" description="ABC3 transporter permease C-terminal" evidence="7">
    <location>
        <begin position="290"/>
        <end position="407"/>
    </location>
</feature>
<dbReference type="GO" id="GO:0005886">
    <property type="term" value="C:plasma membrane"/>
    <property type="evidence" value="ECO:0007669"/>
    <property type="project" value="UniProtKB-SubCell"/>
</dbReference>
<dbReference type="InterPro" id="IPR050250">
    <property type="entry name" value="Macrolide_Exporter_MacB"/>
</dbReference>
<dbReference type="STRING" id="1237149.C900_04088"/>
<dbReference type="EMBL" id="AMZN01000056">
    <property type="protein sequence ID" value="ELR70091.1"/>
    <property type="molecule type" value="Genomic_DNA"/>
</dbReference>
<sequence length="809" mass="91178">MIKNYFRITLRNLVKSKWFTFINIIGLTIGIAASLIVFVYISQELSFDEFHKDADRIYRVTKSSERDSGMEYDRAVPYPMIGALREDFSQFEAATLYHSDDRPLAVIDGEKFIVDHALFVDSGFFDVFSFKLISGNAKKVLGQPNYAFLTESLAQKLFGRKDPVGKKIRLRNKLDVEVAGLMEDVPANSHLRFDMVVSYPSLSMDYIGLNIADLNTWEMTMEGYAYVKLRPDANMSDVDEQFEALVNKHYENNDLVKRRFVLQPLLDIHFNQTLGSPTSINPTSLWTLGIIGVFILLIACVNFINLSTALSIKRSKEVGVRKTLGARRFQLIRQYLMDTFVVAFISGLLATGISERLIPVFNQYFDMELEVNVFQNIQVLLFILLVVIVVTLLSGLYPALVLSSYNPVKALKNSIHAPGKGSLFLRKGLIVVQFFISQVLIIATVVIASQMDYFTTKSLGFDKDAVINVDISKNDEATLDRVRDRLIVNPHVKNVSFALAAPIGNDGFDTHYKLASNTQENGYRVQIKPADYYYLETYGLKLKYGEWLTPGEEKSARNLFQKDKDVNVSYILNETAVKTLGFSDPQEAVGVDITTGVGGYVGPIKGVIEDYHLDSFHEEIMPAIIMHVPILYYNTGIKISASNPQAAISHVRTVFEEMFPDEIFEYRFLDDEIQELYTQEQHTFTLFRIFSGISIFISSLGLLGMISFLVNQKTKEVGIRKVLGAGILNIVSLFSREFIILVLIAFALAAPVAWYSMSRWLADFAYRIDLQAWFLVVGVVISAVITFATIGYQSLKAAVANPVEALRDE</sequence>
<dbReference type="Proteomes" id="UP000011135">
    <property type="component" value="Unassembled WGS sequence"/>
</dbReference>
<evidence type="ECO:0000256" key="4">
    <source>
        <dbReference type="ARBA" id="ARBA00022989"/>
    </source>
</evidence>
<feature type="domain" description="MacB-like periplasmic core" evidence="8">
    <location>
        <begin position="20"/>
        <end position="244"/>
    </location>
</feature>
<dbReference type="InterPro" id="IPR025857">
    <property type="entry name" value="MacB_PCD"/>
</dbReference>
<feature type="transmembrane region" description="Helical" evidence="6">
    <location>
        <begin position="770"/>
        <end position="792"/>
    </location>
</feature>
<comment type="caution">
    <text evidence="9">The sequence shown here is derived from an EMBL/GenBank/DDBJ whole genome shotgun (WGS) entry which is preliminary data.</text>
</comment>
<protein>
    <recommendedName>
        <fullName evidence="11">ABC transporter permease</fullName>
    </recommendedName>
</protein>
<feature type="transmembrane region" description="Helical" evidence="6">
    <location>
        <begin position="423"/>
        <end position="448"/>
    </location>
</feature>
<dbReference type="AlphaFoldDB" id="L8JME4"/>
<dbReference type="PANTHER" id="PTHR30572:SF18">
    <property type="entry name" value="ABC-TYPE MACROLIDE FAMILY EXPORT SYSTEM PERMEASE COMPONENT 2"/>
    <property type="match status" value="1"/>
</dbReference>
<dbReference type="PANTHER" id="PTHR30572">
    <property type="entry name" value="MEMBRANE COMPONENT OF TRANSPORTER-RELATED"/>
    <property type="match status" value="1"/>
</dbReference>
<gene>
    <name evidence="9" type="ORF">C900_04088</name>
</gene>
<keyword evidence="10" id="KW-1185">Reference proteome</keyword>
<dbReference type="OrthoDB" id="5933722at2"/>
<feature type="domain" description="ABC3 transporter permease C-terminal" evidence="7">
    <location>
        <begin position="689"/>
        <end position="801"/>
    </location>
</feature>
<evidence type="ECO:0000259" key="7">
    <source>
        <dbReference type="Pfam" id="PF02687"/>
    </source>
</evidence>
<evidence type="ECO:0000256" key="2">
    <source>
        <dbReference type="ARBA" id="ARBA00022475"/>
    </source>
</evidence>
<evidence type="ECO:0008006" key="11">
    <source>
        <dbReference type="Google" id="ProtNLM"/>
    </source>
</evidence>
<keyword evidence="5 6" id="KW-0472">Membrane</keyword>
<feature type="transmembrane region" description="Helical" evidence="6">
    <location>
        <begin position="722"/>
        <end position="750"/>
    </location>
</feature>
<feature type="transmembrane region" description="Helical" evidence="6">
    <location>
        <begin position="373"/>
        <end position="402"/>
    </location>
</feature>
<dbReference type="eggNOG" id="COG0577">
    <property type="taxonomic scope" value="Bacteria"/>
</dbReference>
<evidence type="ECO:0000256" key="5">
    <source>
        <dbReference type="ARBA" id="ARBA00023136"/>
    </source>
</evidence>
<evidence type="ECO:0000256" key="1">
    <source>
        <dbReference type="ARBA" id="ARBA00004651"/>
    </source>
</evidence>
<proteinExistence type="predicted"/>
<dbReference type="Pfam" id="PF02687">
    <property type="entry name" value="FtsX"/>
    <property type="match status" value="2"/>
</dbReference>
<keyword evidence="3 6" id="KW-0812">Transmembrane</keyword>
<dbReference type="GO" id="GO:0022857">
    <property type="term" value="F:transmembrane transporter activity"/>
    <property type="evidence" value="ECO:0007669"/>
    <property type="project" value="TreeGrafter"/>
</dbReference>
<evidence type="ECO:0000313" key="9">
    <source>
        <dbReference type="EMBL" id="ELR70091.1"/>
    </source>
</evidence>
<dbReference type="Pfam" id="PF12704">
    <property type="entry name" value="MacB_PCD"/>
    <property type="match status" value="1"/>
</dbReference>
<name>L8JME4_9BACT</name>
<evidence type="ECO:0000259" key="8">
    <source>
        <dbReference type="Pfam" id="PF12704"/>
    </source>
</evidence>
<evidence type="ECO:0000313" key="10">
    <source>
        <dbReference type="Proteomes" id="UP000011135"/>
    </source>
</evidence>
<keyword evidence="4 6" id="KW-1133">Transmembrane helix</keyword>
<organism evidence="9 10">
    <name type="scientific">Fulvivirga imtechensis AK7</name>
    <dbReference type="NCBI Taxonomy" id="1237149"/>
    <lineage>
        <taxon>Bacteria</taxon>
        <taxon>Pseudomonadati</taxon>
        <taxon>Bacteroidota</taxon>
        <taxon>Cytophagia</taxon>
        <taxon>Cytophagales</taxon>
        <taxon>Fulvivirgaceae</taxon>
        <taxon>Fulvivirga</taxon>
    </lineage>
</organism>
<evidence type="ECO:0000256" key="3">
    <source>
        <dbReference type="ARBA" id="ARBA00022692"/>
    </source>
</evidence>